<dbReference type="Proteomes" id="UP000754750">
    <property type="component" value="Unassembled WGS sequence"/>
</dbReference>
<gene>
    <name evidence="1" type="ORF">E7512_02390</name>
</gene>
<dbReference type="RefSeq" id="WP_326839882.1">
    <property type="nucleotide sequence ID" value="NZ_SVNY01000001.1"/>
</dbReference>
<sequence>MIIRQLKESQYEALRSSLLQNAQAEPLSASYVVSMTVDGVEYAVRLQPERHHKIAVLQALRIVRRENGPGFELITQNSLLSSLMELLIHQRAGEGPPSLVENIHML</sequence>
<reference evidence="1" key="1">
    <citation type="submission" date="2019-04" db="EMBL/GenBank/DDBJ databases">
        <title>Evolution of Biomass-Degrading Anaerobic Consortia Revealed by Metagenomics.</title>
        <authorList>
            <person name="Peng X."/>
        </authorList>
    </citation>
    <scope>NUCLEOTIDE SEQUENCE</scope>
    <source>
        <strain evidence="1">SIG551</strain>
    </source>
</reference>
<accession>A0A928KR81</accession>
<organism evidence="1 2">
    <name type="scientific">Faecalispora sporosphaeroides</name>
    <dbReference type="NCBI Taxonomy" id="1549"/>
    <lineage>
        <taxon>Bacteria</taxon>
        <taxon>Bacillati</taxon>
        <taxon>Bacillota</taxon>
        <taxon>Clostridia</taxon>
        <taxon>Eubacteriales</taxon>
        <taxon>Oscillospiraceae</taxon>
        <taxon>Faecalispora</taxon>
    </lineage>
</organism>
<dbReference type="EMBL" id="SVNY01000001">
    <property type="protein sequence ID" value="MBE6832428.1"/>
    <property type="molecule type" value="Genomic_DNA"/>
</dbReference>
<proteinExistence type="predicted"/>
<dbReference type="AlphaFoldDB" id="A0A928KR81"/>
<comment type="caution">
    <text evidence="1">The sequence shown here is derived from an EMBL/GenBank/DDBJ whole genome shotgun (WGS) entry which is preliminary data.</text>
</comment>
<evidence type="ECO:0000313" key="1">
    <source>
        <dbReference type="EMBL" id="MBE6832428.1"/>
    </source>
</evidence>
<protein>
    <submittedName>
        <fullName evidence="1">Uncharacterized protein</fullName>
    </submittedName>
</protein>
<evidence type="ECO:0000313" key="2">
    <source>
        <dbReference type="Proteomes" id="UP000754750"/>
    </source>
</evidence>
<name>A0A928KR81_9FIRM</name>